<gene>
    <name evidence="1" type="ORF">H6G18_01635</name>
</gene>
<keyword evidence="2" id="KW-1185">Reference proteome</keyword>
<name>A0ABR8CI09_9NOST</name>
<dbReference type="RefSeq" id="WP_190405335.1">
    <property type="nucleotide sequence ID" value="NZ_JACJRF010000002.1"/>
</dbReference>
<sequence>MKIKALDIKAGDRIVAYCKNKRQICKVKQILDPDQTNITLSVFTTEYYRGCLVSCVVRFQGDALVELVTPVQN</sequence>
<accession>A0ABR8CI09</accession>
<evidence type="ECO:0000313" key="2">
    <source>
        <dbReference type="Proteomes" id="UP000607281"/>
    </source>
</evidence>
<organism evidence="1 2">
    <name type="scientific">Anabaena subtropica FACHB-260</name>
    <dbReference type="NCBI Taxonomy" id="2692884"/>
    <lineage>
        <taxon>Bacteria</taxon>
        <taxon>Bacillati</taxon>
        <taxon>Cyanobacteriota</taxon>
        <taxon>Cyanophyceae</taxon>
        <taxon>Nostocales</taxon>
        <taxon>Nostocaceae</taxon>
        <taxon>Anabaena</taxon>
    </lineage>
</organism>
<dbReference type="Proteomes" id="UP000607281">
    <property type="component" value="Unassembled WGS sequence"/>
</dbReference>
<comment type="caution">
    <text evidence="1">The sequence shown here is derived from an EMBL/GenBank/DDBJ whole genome shotgun (WGS) entry which is preliminary data.</text>
</comment>
<reference evidence="1 2" key="1">
    <citation type="journal article" date="2020" name="ISME J.">
        <title>Comparative genomics reveals insights into cyanobacterial evolution and habitat adaptation.</title>
        <authorList>
            <person name="Chen M.Y."/>
            <person name="Teng W.K."/>
            <person name="Zhao L."/>
            <person name="Hu C.X."/>
            <person name="Zhou Y.K."/>
            <person name="Han B.P."/>
            <person name="Song L.R."/>
            <person name="Shu W.S."/>
        </authorList>
    </citation>
    <scope>NUCLEOTIDE SEQUENCE [LARGE SCALE GENOMIC DNA]</scope>
    <source>
        <strain evidence="1 2">FACHB-260</strain>
    </source>
</reference>
<protein>
    <submittedName>
        <fullName evidence="1">Uncharacterized protein</fullName>
    </submittedName>
</protein>
<dbReference type="EMBL" id="JACJRF010000002">
    <property type="protein sequence ID" value="MBD2342850.1"/>
    <property type="molecule type" value="Genomic_DNA"/>
</dbReference>
<proteinExistence type="predicted"/>
<evidence type="ECO:0000313" key="1">
    <source>
        <dbReference type="EMBL" id="MBD2342850.1"/>
    </source>
</evidence>